<comment type="caution">
    <text evidence="1">The sequence shown here is derived from an EMBL/GenBank/DDBJ whole genome shotgun (WGS) entry which is preliminary data.</text>
</comment>
<dbReference type="Proteomes" id="UP000231878">
    <property type="component" value="Unassembled WGS sequence"/>
</dbReference>
<accession>A0AAX0UC61</accession>
<protein>
    <submittedName>
        <fullName evidence="1">Uncharacterized protein</fullName>
    </submittedName>
</protein>
<proteinExistence type="predicted"/>
<sequence length="72" mass="8193">MRQAAIRSGPRRARKRRRRSPLFAFFRLIPACFPRAPLTALVARRSSQAAFPRRPREPLAIALESLCPHSSP</sequence>
<evidence type="ECO:0000313" key="2">
    <source>
        <dbReference type="Proteomes" id="UP000231878"/>
    </source>
</evidence>
<dbReference type="EMBL" id="PHRB01000010">
    <property type="protein sequence ID" value="PJO65884.1"/>
    <property type="molecule type" value="Genomic_DNA"/>
</dbReference>
<dbReference type="AlphaFoldDB" id="A0AAX0UC61"/>
<gene>
    <name evidence="1" type="ORF">CWD88_12145</name>
</gene>
<reference evidence="1 2" key="1">
    <citation type="submission" date="2017-11" db="EMBL/GenBank/DDBJ databases">
        <title>Molecular characterization of Burkholderia pseudomallei and closely related isolates from Vietnam.</title>
        <authorList>
            <person name="Ustinov D.V."/>
            <person name="Antonov A.S."/>
            <person name="Avdusheva E.F."/>
            <person name="Shpak I.M."/>
            <person name="Zakharova I.B."/>
            <person name="Thi L.A."/>
            <person name="Teteryatnikova N."/>
            <person name="Lopasteyskaya Y.A."/>
            <person name="Kuzyutina J.A."/>
            <person name="Ngo T.N."/>
            <person name="Victorov D.V."/>
        </authorList>
    </citation>
    <scope>NUCLEOTIDE SEQUENCE [LARGE SCALE GENOMIC DNA]</scope>
    <source>
        <strain evidence="1 2">V1512</strain>
    </source>
</reference>
<organism evidence="1 2">
    <name type="scientific">Burkholderia pseudomallei</name>
    <name type="common">Pseudomonas pseudomallei</name>
    <dbReference type="NCBI Taxonomy" id="28450"/>
    <lineage>
        <taxon>Bacteria</taxon>
        <taxon>Pseudomonadati</taxon>
        <taxon>Pseudomonadota</taxon>
        <taxon>Betaproteobacteria</taxon>
        <taxon>Burkholderiales</taxon>
        <taxon>Burkholderiaceae</taxon>
        <taxon>Burkholderia</taxon>
        <taxon>pseudomallei group</taxon>
    </lineage>
</organism>
<evidence type="ECO:0000313" key="1">
    <source>
        <dbReference type="EMBL" id="PJO65884.1"/>
    </source>
</evidence>
<name>A0AAX0UC61_BURPE</name>